<evidence type="ECO:0000313" key="3">
    <source>
        <dbReference type="Proteomes" id="UP000005101"/>
    </source>
</evidence>
<accession>A0ABN0BFP6</accession>
<evidence type="ECO:0000256" key="1">
    <source>
        <dbReference type="SAM" id="MobiDB-lite"/>
    </source>
</evidence>
<proteinExistence type="predicted"/>
<reference evidence="2 3" key="1">
    <citation type="submission" date="2008-12" db="EMBL/GenBank/DDBJ databases">
        <title>Annotation of Bacteroides fragilis strain 3_1_12.</title>
        <authorList>
            <consortium name="The Broad Institute Genome Sequencing Platform"/>
            <person name="Ward D."/>
            <person name="Young S.K."/>
            <person name="Kodira C.D."/>
            <person name="Zeng Q."/>
            <person name="Koehrsen M."/>
            <person name="Alvarado L."/>
            <person name="Berlin A."/>
            <person name="Borenstein D."/>
            <person name="Chen Z."/>
            <person name="Engels R."/>
            <person name="Freedman E."/>
            <person name="Gellesch M."/>
            <person name="Goldberg J."/>
            <person name="Griggs A."/>
            <person name="Gujja S."/>
            <person name="Heiman D."/>
            <person name="Hepburn T."/>
            <person name="Howarth C."/>
            <person name="Jen D."/>
            <person name="Larson L."/>
            <person name="Lewis B."/>
            <person name="Mehta T."/>
            <person name="Park D."/>
            <person name="Pearson M."/>
            <person name="Roberts A."/>
            <person name="Saif S."/>
            <person name="Shea T."/>
            <person name="Shenoy N."/>
            <person name="Sisk P."/>
            <person name="Stolte C."/>
            <person name="Sykes S."/>
            <person name="Walk T."/>
            <person name="White J."/>
            <person name="Yandava C."/>
            <person name="Allen-Vercoe E."/>
            <person name="Strauss J."/>
            <person name="Ambrose C."/>
            <person name="Lander E."/>
            <person name="Nusbaum C."/>
            <person name="Galagan J."/>
            <person name="Birren B."/>
        </authorList>
    </citation>
    <scope>NUCLEOTIDE SEQUENCE [LARGE SCALE GENOMIC DNA]</scope>
    <source>
        <strain evidence="2 3">3_1_12</strain>
    </source>
</reference>
<keyword evidence="3" id="KW-1185">Reference proteome</keyword>
<gene>
    <name evidence="2" type="ORF">BFAG_00453</name>
</gene>
<organism evidence="2 3">
    <name type="scientific">Bacteroides fragilis 3_1_12</name>
    <dbReference type="NCBI Taxonomy" id="457424"/>
    <lineage>
        <taxon>Bacteria</taxon>
        <taxon>Pseudomonadati</taxon>
        <taxon>Bacteroidota</taxon>
        <taxon>Bacteroidia</taxon>
        <taxon>Bacteroidales</taxon>
        <taxon>Bacteroidaceae</taxon>
        <taxon>Bacteroides</taxon>
    </lineage>
</organism>
<sequence length="60" mass="6744">MVLEGTSFIHHFGNGIADPHSTLPYERILGNKKSNHNQIYKPTVFTPPLSPGEKKERSLI</sequence>
<name>A0ABN0BFP6_BACFG</name>
<dbReference type="Proteomes" id="UP000005101">
    <property type="component" value="Unassembled WGS sequence"/>
</dbReference>
<feature type="region of interest" description="Disordered" evidence="1">
    <location>
        <begin position="41"/>
        <end position="60"/>
    </location>
</feature>
<dbReference type="EMBL" id="EQ973213">
    <property type="protein sequence ID" value="EFR51759.1"/>
    <property type="molecule type" value="Genomic_DNA"/>
</dbReference>
<evidence type="ECO:0000313" key="2">
    <source>
        <dbReference type="EMBL" id="EFR51759.1"/>
    </source>
</evidence>
<protein>
    <submittedName>
        <fullName evidence="2">Uncharacterized protein</fullName>
    </submittedName>
</protein>